<keyword evidence="4 9" id="KW-0805">Transcription regulation</keyword>
<name>A0ABD1GCL7_SALDI</name>
<feature type="compositionally biased region" description="Basic and acidic residues" evidence="10">
    <location>
        <begin position="178"/>
        <end position="195"/>
    </location>
</feature>
<dbReference type="InterPro" id="IPR045174">
    <property type="entry name" value="Dof"/>
</dbReference>
<evidence type="ECO:0000256" key="8">
    <source>
        <dbReference type="PROSITE-ProRule" id="PRU00071"/>
    </source>
</evidence>
<dbReference type="Proteomes" id="UP001567538">
    <property type="component" value="Unassembled WGS sequence"/>
</dbReference>
<evidence type="ECO:0000313" key="12">
    <source>
        <dbReference type="EMBL" id="KAL1540773.1"/>
    </source>
</evidence>
<dbReference type="PROSITE" id="PS50884">
    <property type="entry name" value="ZF_DOF_2"/>
    <property type="match status" value="1"/>
</dbReference>
<reference evidence="12 13" key="1">
    <citation type="submission" date="2024-06" db="EMBL/GenBank/DDBJ databases">
        <title>A chromosome level genome sequence of Diviner's sage (Salvia divinorum).</title>
        <authorList>
            <person name="Ford S.A."/>
            <person name="Ro D.-K."/>
            <person name="Ness R.W."/>
            <person name="Phillips M.A."/>
        </authorList>
    </citation>
    <scope>NUCLEOTIDE SEQUENCE [LARGE SCALE GENOMIC DNA]</scope>
    <source>
        <strain evidence="12">SAF-2024a</strain>
        <tissue evidence="12">Leaf</tissue>
    </source>
</reference>
<organism evidence="12 13">
    <name type="scientific">Salvia divinorum</name>
    <name type="common">Maria pastora</name>
    <name type="synonym">Diviner's sage</name>
    <dbReference type="NCBI Taxonomy" id="28513"/>
    <lineage>
        <taxon>Eukaryota</taxon>
        <taxon>Viridiplantae</taxon>
        <taxon>Streptophyta</taxon>
        <taxon>Embryophyta</taxon>
        <taxon>Tracheophyta</taxon>
        <taxon>Spermatophyta</taxon>
        <taxon>Magnoliopsida</taxon>
        <taxon>eudicotyledons</taxon>
        <taxon>Gunneridae</taxon>
        <taxon>Pentapetalae</taxon>
        <taxon>asterids</taxon>
        <taxon>lamiids</taxon>
        <taxon>Lamiales</taxon>
        <taxon>Lamiaceae</taxon>
        <taxon>Nepetoideae</taxon>
        <taxon>Mentheae</taxon>
        <taxon>Salviinae</taxon>
        <taxon>Salvia</taxon>
        <taxon>Salvia subgen. Calosphace</taxon>
    </lineage>
</organism>
<dbReference type="EMBL" id="JBEAFC010000009">
    <property type="protein sequence ID" value="KAL1540773.1"/>
    <property type="molecule type" value="Genomic_DNA"/>
</dbReference>
<gene>
    <name evidence="12" type="ORF">AAHA92_25077</name>
</gene>
<dbReference type="AlphaFoldDB" id="A0ABD1GCL7"/>
<keyword evidence="2 8" id="KW-0863">Zinc-finger</keyword>
<evidence type="ECO:0000256" key="7">
    <source>
        <dbReference type="ARBA" id="ARBA00023242"/>
    </source>
</evidence>
<dbReference type="PANTHER" id="PTHR31992">
    <property type="entry name" value="DOF ZINC FINGER PROTEIN DOF1.4-RELATED"/>
    <property type="match status" value="1"/>
</dbReference>
<dbReference type="GO" id="GO:0003677">
    <property type="term" value="F:DNA binding"/>
    <property type="evidence" value="ECO:0007669"/>
    <property type="project" value="UniProtKB-UniRule"/>
</dbReference>
<dbReference type="InterPro" id="IPR003851">
    <property type="entry name" value="Znf_Dof"/>
</dbReference>
<keyword evidence="3 9" id="KW-0862">Zinc</keyword>
<evidence type="ECO:0000259" key="11">
    <source>
        <dbReference type="PROSITE" id="PS50884"/>
    </source>
</evidence>
<evidence type="ECO:0000256" key="9">
    <source>
        <dbReference type="RuleBase" id="RU369094"/>
    </source>
</evidence>
<feature type="compositionally biased region" description="Polar residues" evidence="10">
    <location>
        <begin position="210"/>
        <end position="234"/>
    </location>
</feature>
<dbReference type="GO" id="GO:0008270">
    <property type="term" value="F:zinc ion binding"/>
    <property type="evidence" value="ECO:0007669"/>
    <property type="project" value="UniProtKB-KW"/>
</dbReference>
<keyword evidence="13" id="KW-1185">Reference proteome</keyword>
<comment type="subcellular location">
    <subcellularLocation>
        <location evidence="8 9">Nucleus</location>
    </subcellularLocation>
</comment>
<keyword evidence="6 9" id="KW-0804">Transcription</keyword>
<comment type="function">
    <text evidence="9">Transcription factor that binds specifically to a 5'-AA[AG]G-3' consensus core sequence.</text>
</comment>
<evidence type="ECO:0000256" key="3">
    <source>
        <dbReference type="ARBA" id="ARBA00022833"/>
    </source>
</evidence>
<sequence length="234" mass="26100">MSPENVGRDETLSTACRKSAARPHEAALRCPRCDSPNTKFCYYNNYSLTQPRHFCKTCRRYWTKGGALRNVPIGGGCRKNKKTTPQSSSDGMKFFQGVAPAMDFQINFSAANPCYTNYPFNLSTNQELGFRSSLTSSMESLSCINQDLHWRLQKQRLAMLLPGDKNNSVKPPPIDMEIPSKRDSYGIKAPRKDDAGNLSTELFFDAGPSNGENGSSWSTGIQPWTDRSNYSSIP</sequence>
<keyword evidence="7 8" id="KW-0539">Nucleus</keyword>
<evidence type="ECO:0000256" key="6">
    <source>
        <dbReference type="ARBA" id="ARBA00023163"/>
    </source>
</evidence>
<keyword evidence="5 8" id="KW-0238">DNA-binding</keyword>
<protein>
    <recommendedName>
        <fullName evidence="9">Dof zinc finger protein</fullName>
    </recommendedName>
</protein>
<proteinExistence type="predicted"/>
<comment type="caution">
    <text evidence="12">The sequence shown here is derived from an EMBL/GenBank/DDBJ whole genome shotgun (WGS) entry which is preliminary data.</text>
</comment>
<evidence type="ECO:0000313" key="13">
    <source>
        <dbReference type="Proteomes" id="UP001567538"/>
    </source>
</evidence>
<feature type="domain" description="Dof-type" evidence="11">
    <location>
        <begin position="28"/>
        <end position="82"/>
    </location>
</feature>
<evidence type="ECO:0000256" key="10">
    <source>
        <dbReference type="SAM" id="MobiDB-lite"/>
    </source>
</evidence>
<dbReference type="PANTHER" id="PTHR31992:SF313">
    <property type="entry name" value="DOF ZINC FINGER PROTEIN DOF5.7"/>
    <property type="match status" value="1"/>
</dbReference>
<dbReference type="PROSITE" id="PS01361">
    <property type="entry name" value="ZF_DOF_1"/>
    <property type="match status" value="1"/>
</dbReference>
<evidence type="ECO:0000256" key="4">
    <source>
        <dbReference type="ARBA" id="ARBA00023015"/>
    </source>
</evidence>
<evidence type="ECO:0000256" key="1">
    <source>
        <dbReference type="ARBA" id="ARBA00022723"/>
    </source>
</evidence>
<evidence type="ECO:0000256" key="2">
    <source>
        <dbReference type="ARBA" id="ARBA00022771"/>
    </source>
</evidence>
<accession>A0ABD1GCL7</accession>
<dbReference type="GO" id="GO:0003700">
    <property type="term" value="F:DNA-binding transcription factor activity"/>
    <property type="evidence" value="ECO:0007669"/>
    <property type="project" value="UniProtKB-UniRule"/>
</dbReference>
<evidence type="ECO:0000256" key="5">
    <source>
        <dbReference type="ARBA" id="ARBA00023125"/>
    </source>
</evidence>
<keyword evidence="1 9" id="KW-0479">Metal-binding</keyword>
<feature type="region of interest" description="Disordered" evidence="10">
    <location>
        <begin position="162"/>
        <end position="234"/>
    </location>
</feature>
<dbReference type="GO" id="GO:0005634">
    <property type="term" value="C:nucleus"/>
    <property type="evidence" value="ECO:0007669"/>
    <property type="project" value="UniProtKB-SubCell"/>
</dbReference>
<dbReference type="Pfam" id="PF02701">
    <property type="entry name" value="Zn_ribbon_Dof"/>
    <property type="match status" value="1"/>
</dbReference>